<dbReference type="PROSITE" id="PS51296">
    <property type="entry name" value="RIESKE"/>
    <property type="match status" value="1"/>
</dbReference>
<evidence type="ECO:0000256" key="4">
    <source>
        <dbReference type="ARBA" id="ARBA00023014"/>
    </source>
</evidence>
<dbReference type="SUPFAM" id="SSF50022">
    <property type="entry name" value="ISP domain"/>
    <property type="match status" value="1"/>
</dbReference>
<dbReference type="GO" id="GO:0046872">
    <property type="term" value="F:metal ion binding"/>
    <property type="evidence" value="ECO:0007669"/>
    <property type="project" value="UniProtKB-KW"/>
</dbReference>
<keyword evidence="3" id="KW-0408">Iron</keyword>
<name>A0A2V5JJC4_9MICC</name>
<feature type="compositionally biased region" description="Basic and acidic residues" evidence="6">
    <location>
        <begin position="414"/>
        <end position="426"/>
    </location>
</feature>
<gene>
    <name evidence="8" type="ORF">CVS30_16205</name>
</gene>
<dbReference type="RefSeq" id="WP_110486598.1">
    <property type="nucleotide sequence ID" value="NZ_QJVC01000025.1"/>
</dbReference>
<dbReference type="Pfam" id="PF00355">
    <property type="entry name" value="Rieske"/>
    <property type="match status" value="1"/>
</dbReference>
<dbReference type="GO" id="GO:0016705">
    <property type="term" value="F:oxidoreductase activity, acting on paired donors, with incorporation or reduction of molecular oxygen"/>
    <property type="evidence" value="ECO:0007669"/>
    <property type="project" value="UniProtKB-ARBA"/>
</dbReference>
<keyword evidence="4" id="KW-0411">Iron-sulfur</keyword>
<dbReference type="InterPro" id="IPR036188">
    <property type="entry name" value="FAD/NAD-bd_sf"/>
</dbReference>
<dbReference type="AlphaFoldDB" id="A0A2V5JJC4"/>
<feature type="region of interest" description="Disordered" evidence="6">
    <location>
        <begin position="485"/>
        <end position="522"/>
    </location>
</feature>
<dbReference type="Pfam" id="PF01266">
    <property type="entry name" value="DAO"/>
    <property type="match status" value="1"/>
</dbReference>
<dbReference type="GO" id="GO:0051537">
    <property type="term" value="F:2 iron, 2 sulfur cluster binding"/>
    <property type="evidence" value="ECO:0007669"/>
    <property type="project" value="UniProtKB-KW"/>
</dbReference>
<comment type="caution">
    <text evidence="8">The sequence shown here is derived from an EMBL/GenBank/DDBJ whole genome shotgun (WGS) entry which is preliminary data.</text>
</comment>
<dbReference type="Proteomes" id="UP000247980">
    <property type="component" value="Unassembled WGS sequence"/>
</dbReference>
<keyword evidence="1" id="KW-0001">2Fe-2S</keyword>
<dbReference type="Gene3D" id="2.102.10.10">
    <property type="entry name" value="Rieske [2Fe-2S] iron-sulphur domain"/>
    <property type="match status" value="1"/>
</dbReference>
<dbReference type="OrthoDB" id="9767869at2"/>
<evidence type="ECO:0000313" key="9">
    <source>
        <dbReference type="Proteomes" id="UP000247980"/>
    </source>
</evidence>
<evidence type="ECO:0000313" key="8">
    <source>
        <dbReference type="EMBL" id="PYI37266.1"/>
    </source>
</evidence>
<dbReference type="GO" id="GO:0004497">
    <property type="term" value="F:monooxygenase activity"/>
    <property type="evidence" value="ECO:0007669"/>
    <property type="project" value="UniProtKB-ARBA"/>
</dbReference>
<evidence type="ECO:0000256" key="6">
    <source>
        <dbReference type="SAM" id="MobiDB-lite"/>
    </source>
</evidence>
<dbReference type="PRINTS" id="PR00162">
    <property type="entry name" value="RIESKE"/>
</dbReference>
<feature type="region of interest" description="Disordered" evidence="6">
    <location>
        <begin position="413"/>
        <end position="437"/>
    </location>
</feature>
<evidence type="ECO:0000256" key="1">
    <source>
        <dbReference type="ARBA" id="ARBA00022714"/>
    </source>
</evidence>
<keyword evidence="9" id="KW-1185">Reference proteome</keyword>
<keyword evidence="2" id="KW-0479">Metal-binding</keyword>
<proteinExistence type="predicted"/>
<dbReference type="Gene3D" id="3.50.50.60">
    <property type="entry name" value="FAD/NAD(P)-binding domain"/>
    <property type="match status" value="1"/>
</dbReference>
<accession>A0A2V5JJC4</accession>
<dbReference type="PANTHER" id="PTHR13847:SF274">
    <property type="entry name" value="RIESKE 2FE-2S IRON-SULFUR PROTEIN YHFW-RELATED"/>
    <property type="match status" value="1"/>
</dbReference>
<evidence type="ECO:0000256" key="3">
    <source>
        <dbReference type="ARBA" id="ARBA00023004"/>
    </source>
</evidence>
<evidence type="ECO:0000259" key="7">
    <source>
        <dbReference type="PROSITE" id="PS51296"/>
    </source>
</evidence>
<reference evidence="8 9" key="1">
    <citation type="submission" date="2018-05" db="EMBL/GenBank/DDBJ databases">
        <title>Genetic diversity of glacier-inhabiting Cryobacterium bacteria in China and description of Cryobacterium mengkeensis sp. nov. and Arthrobacter glacialis sp. nov.</title>
        <authorList>
            <person name="Liu Q."/>
            <person name="Xin Y.-H."/>
        </authorList>
    </citation>
    <scope>NUCLEOTIDE SEQUENCE [LARGE SCALE GENOMIC DNA]</scope>
    <source>
        <strain evidence="8 9">B7</strain>
    </source>
</reference>
<dbReference type="InterPro" id="IPR036922">
    <property type="entry name" value="Rieske_2Fe-2S_sf"/>
</dbReference>
<dbReference type="Gene3D" id="3.30.9.10">
    <property type="entry name" value="D-Amino Acid Oxidase, subunit A, domain 2"/>
    <property type="match status" value="1"/>
</dbReference>
<dbReference type="InterPro" id="IPR005805">
    <property type="entry name" value="Rieske_Fe-S_prot_C"/>
</dbReference>
<evidence type="ECO:0000256" key="5">
    <source>
        <dbReference type="ARBA" id="ARBA00023157"/>
    </source>
</evidence>
<dbReference type="InterPro" id="IPR006076">
    <property type="entry name" value="FAD-dep_OxRdtase"/>
</dbReference>
<dbReference type="InterPro" id="IPR017941">
    <property type="entry name" value="Rieske_2Fe-2S"/>
</dbReference>
<dbReference type="EMBL" id="QJVC01000025">
    <property type="protein sequence ID" value="PYI37266.1"/>
    <property type="molecule type" value="Genomic_DNA"/>
</dbReference>
<dbReference type="GO" id="GO:0016020">
    <property type="term" value="C:membrane"/>
    <property type="evidence" value="ECO:0007669"/>
    <property type="project" value="InterPro"/>
</dbReference>
<dbReference type="PANTHER" id="PTHR13847">
    <property type="entry name" value="SARCOSINE DEHYDROGENASE-RELATED"/>
    <property type="match status" value="1"/>
</dbReference>
<dbReference type="GO" id="GO:0005737">
    <property type="term" value="C:cytoplasm"/>
    <property type="evidence" value="ECO:0007669"/>
    <property type="project" value="TreeGrafter"/>
</dbReference>
<organism evidence="8 9">
    <name type="scientific">Arthrobacter psychrolactophilus</name>
    <dbReference type="NCBI Taxonomy" id="92442"/>
    <lineage>
        <taxon>Bacteria</taxon>
        <taxon>Bacillati</taxon>
        <taxon>Actinomycetota</taxon>
        <taxon>Actinomycetes</taxon>
        <taxon>Micrococcales</taxon>
        <taxon>Micrococcaceae</taxon>
        <taxon>Arthrobacter</taxon>
    </lineage>
</organism>
<keyword evidence="5" id="KW-1015">Disulfide bond</keyword>
<evidence type="ECO:0000256" key="2">
    <source>
        <dbReference type="ARBA" id="ARBA00022723"/>
    </source>
</evidence>
<sequence length="522" mass="55717">MKSIWLDTLRHIETDAFESGGNYDAVVVGAGLTGMATALLLSRAGLNVIVLEARSIGAVTTGHTTAKLSLLQGTVLSRIRRHFSEDIVRAYVQGNLEGQAWLLRYLQEQNVAVQRRDAYTYTYSDSERGTLEREAETGRGAGLDITWVEGEIGLPFPVNAALQLPDQAQFNPMAVLDAFATDLRSRGVKIVEGTRVRNIDAGTPVMVGTDKGSIQAQHVILATGAPILDRGMYFAKLEPSRSYVAAYRVPGSQGSLPRGMYLSADQPARSLRTAIIGDEEVLLVGGNGHPVGASTSEQTKVKDLDGWTQHWFPGAESTHRWSAQDYKSANMVPFVGKLPRGGGNIHVATGYNKWGMTNAVAAALNLSTDILGGNIPWAQTLTHRITGPTDLAEGAKFNAGVAAKMAKGWLGTLFHDEDGPEHRGKESGSPTPVEGEGRILRHGLHPVAVSTVDGRTCGVSGVCTHLGGVLSWNDAEKSWDCPLHGSRFSPDGKVLEGPATDDLKRADAGDAPTSDRPATPAD</sequence>
<protein>
    <submittedName>
        <fullName evidence="8">FAD-dependent oxidoreductase</fullName>
    </submittedName>
</protein>
<feature type="domain" description="Rieske" evidence="7">
    <location>
        <begin position="424"/>
        <end position="505"/>
    </location>
</feature>
<dbReference type="SUPFAM" id="SSF51905">
    <property type="entry name" value="FAD/NAD(P)-binding domain"/>
    <property type="match status" value="1"/>
</dbReference>